<sequence length="89" mass="9490">MTKLMIYGATGYTSTLTSQHAKAINLPYPPFSLTYPTTIAANLTDTSVLLNCADPFSATASPLIAACIRNGVHYLDTSAELDTYTLLAD</sequence>
<dbReference type="AlphaFoldDB" id="A0A0F4G6L3"/>
<dbReference type="OrthoDB" id="10268090at2759"/>
<dbReference type="PANTHER" id="PTHR43781:SF1">
    <property type="entry name" value="SACCHAROPINE DEHYDROGENASE"/>
    <property type="match status" value="1"/>
</dbReference>
<feature type="domain" description="Saccharopine dehydrogenase NADP binding" evidence="1">
    <location>
        <begin position="35"/>
        <end position="79"/>
    </location>
</feature>
<comment type="caution">
    <text evidence="2">The sequence shown here is derived from an EMBL/GenBank/DDBJ whole genome shotgun (WGS) entry which is preliminary data.</text>
</comment>
<dbReference type="PANTHER" id="PTHR43781">
    <property type="entry name" value="SACCHAROPINE DEHYDROGENASE"/>
    <property type="match status" value="1"/>
</dbReference>
<dbReference type="InterPro" id="IPR005097">
    <property type="entry name" value="Sacchrp_dh_NADP-bd"/>
</dbReference>
<reference evidence="2 3" key="1">
    <citation type="submission" date="2015-03" db="EMBL/GenBank/DDBJ databases">
        <title>RNA-seq based gene annotation and comparative genomics of four Zymoseptoria species reveal species-specific pathogenicity related genes and transposable element activity.</title>
        <authorList>
            <person name="Grandaubert J."/>
            <person name="Bhattacharyya A."/>
            <person name="Stukenbrock E.H."/>
        </authorList>
    </citation>
    <scope>NUCLEOTIDE SEQUENCE [LARGE SCALE GENOMIC DNA]</scope>
    <source>
        <strain evidence="2 3">Zb18110</strain>
    </source>
</reference>
<dbReference type="Gene3D" id="3.40.50.720">
    <property type="entry name" value="NAD(P)-binding Rossmann-like Domain"/>
    <property type="match status" value="1"/>
</dbReference>
<protein>
    <recommendedName>
        <fullName evidence="1">Saccharopine dehydrogenase NADP binding domain-containing protein</fullName>
    </recommendedName>
</protein>
<evidence type="ECO:0000313" key="2">
    <source>
        <dbReference type="EMBL" id="KJX92944.1"/>
    </source>
</evidence>
<name>A0A0F4G6L3_9PEZI</name>
<gene>
    <name evidence="2" type="ORF">TI39_contig4510g00001</name>
</gene>
<dbReference type="Proteomes" id="UP000033647">
    <property type="component" value="Unassembled WGS sequence"/>
</dbReference>
<accession>A0A0F4G6L3</accession>
<dbReference type="Pfam" id="PF03435">
    <property type="entry name" value="Sacchrp_dh_NADP"/>
    <property type="match status" value="1"/>
</dbReference>
<evidence type="ECO:0000313" key="3">
    <source>
        <dbReference type="Proteomes" id="UP000033647"/>
    </source>
</evidence>
<keyword evidence="3" id="KW-1185">Reference proteome</keyword>
<dbReference type="EMBL" id="LAFY01004469">
    <property type="protein sequence ID" value="KJX92944.1"/>
    <property type="molecule type" value="Genomic_DNA"/>
</dbReference>
<evidence type="ECO:0000259" key="1">
    <source>
        <dbReference type="Pfam" id="PF03435"/>
    </source>
</evidence>
<organism evidence="2 3">
    <name type="scientific">Zymoseptoria brevis</name>
    <dbReference type="NCBI Taxonomy" id="1047168"/>
    <lineage>
        <taxon>Eukaryota</taxon>
        <taxon>Fungi</taxon>
        <taxon>Dikarya</taxon>
        <taxon>Ascomycota</taxon>
        <taxon>Pezizomycotina</taxon>
        <taxon>Dothideomycetes</taxon>
        <taxon>Dothideomycetidae</taxon>
        <taxon>Mycosphaerellales</taxon>
        <taxon>Mycosphaerellaceae</taxon>
        <taxon>Zymoseptoria</taxon>
    </lineage>
</organism>
<proteinExistence type="predicted"/>